<accession>A0A1W0WPC1</accession>
<comment type="caution">
    <text evidence="2">The sequence shown here is derived from an EMBL/GenBank/DDBJ whole genome shotgun (WGS) entry which is preliminary data.</text>
</comment>
<evidence type="ECO:0008006" key="4">
    <source>
        <dbReference type="Google" id="ProtNLM"/>
    </source>
</evidence>
<dbReference type="OrthoDB" id="10492822at2759"/>
<organism evidence="2 3">
    <name type="scientific">Hypsibius exemplaris</name>
    <name type="common">Freshwater tardigrade</name>
    <dbReference type="NCBI Taxonomy" id="2072580"/>
    <lineage>
        <taxon>Eukaryota</taxon>
        <taxon>Metazoa</taxon>
        <taxon>Ecdysozoa</taxon>
        <taxon>Tardigrada</taxon>
        <taxon>Eutardigrada</taxon>
        <taxon>Parachela</taxon>
        <taxon>Hypsibioidea</taxon>
        <taxon>Hypsibiidae</taxon>
        <taxon>Hypsibius</taxon>
    </lineage>
</organism>
<dbReference type="AlphaFoldDB" id="A0A1W0WPC1"/>
<dbReference type="EMBL" id="MTYJ01000067">
    <property type="protein sequence ID" value="OQV17042.1"/>
    <property type="molecule type" value="Genomic_DNA"/>
</dbReference>
<dbReference type="Gene3D" id="3.40.50.2300">
    <property type="match status" value="1"/>
</dbReference>
<evidence type="ECO:0000313" key="3">
    <source>
        <dbReference type="Proteomes" id="UP000192578"/>
    </source>
</evidence>
<dbReference type="SUPFAM" id="SSF53822">
    <property type="entry name" value="Periplasmic binding protein-like I"/>
    <property type="match status" value="1"/>
</dbReference>
<feature type="chain" id="PRO_5012912886" description="Receptor ligand binding region domain-containing protein" evidence="1">
    <location>
        <begin position="19"/>
        <end position="287"/>
    </location>
</feature>
<evidence type="ECO:0000313" key="2">
    <source>
        <dbReference type="EMBL" id="OQV17042.1"/>
    </source>
</evidence>
<reference evidence="3" key="1">
    <citation type="submission" date="2017-01" db="EMBL/GenBank/DDBJ databases">
        <title>Comparative genomics of anhydrobiosis in the tardigrade Hypsibius dujardini.</title>
        <authorList>
            <person name="Yoshida Y."/>
            <person name="Koutsovoulos G."/>
            <person name="Laetsch D."/>
            <person name="Stevens L."/>
            <person name="Kumar S."/>
            <person name="Horikawa D."/>
            <person name="Ishino K."/>
            <person name="Komine S."/>
            <person name="Tomita M."/>
            <person name="Blaxter M."/>
            <person name="Arakawa K."/>
        </authorList>
    </citation>
    <scope>NUCLEOTIDE SEQUENCE [LARGE SCALE GENOMIC DNA]</scope>
    <source>
        <strain evidence="3">Z151</strain>
    </source>
</reference>
<keyword evidence="3" id="KW-1185">Reference proteome</keyword>
<proteinExistence type="predicted"/>
<protein>
    <recommendedName>
        <fullName evidence="4">Receptor ligand binding region domain-containing protein</fullName>
    </recommendedName>
</protein>
<dbReference type="InterPro" id="IPR028082">
    <property type="entry name" value="Peripla_BP_I"/>
</dbReference>
<dbReference type="Proteomes" id="UP000192578">
    <property type="component" value="Unassembled WGS sequence"/>
</dbReference>
<sequence>MAWQRAWTFVLWTATTHIQMYQTTPIQVRAAAFMPIQNKMTVAGLKQFKSPSVQQYYGSPSTYELDATSYALGECSGGDKSYAPDTAVIKYKLWLENLRPALEAAIDRASSDYGVVITVDWFVYLPCVSKVAWYSLNLMTMAAKGLMGSGAGLSNFVKYDMFIGPPCATDAIQAGVVTTVYPAIYVTGSVTLADTLSEYPNAVRCNWSSYTQWSIFLAMAAKHEWTNLALFYDDSDNTQTTWTNSLINRWSAVSGNTYVPYALSSNTADIGSLLTAARSQARGAGNT</sequence>
<keyword evidence="1" id="KW-0732">Signal</keyword>
<name>A0A1W0WPC1_HYPEX</name>
<gene>
    <name evidence="2" type="ORF">BV898_08904</name>
</gene>
<feature type="signal peptide" evidence="1">
    <location>
        <begin position="1"/>
        <end position="18"/>
    </location>
</feature>
<evidence type="ECO:0000256" key="1">
    <source>
        <dbReference type="SAM" id="SignalP"/>
    </source>
</evidence>